<gene>
    <name evidence="3" type="ORF">F0Q45_22780</name>
</gene>
<proteinExistence type="predicted"/>
<dbReference type="EMBL" id="VTZN01000207">
    <property type="protein sequence ID" value="KAA1247116.1"/>
    <property type="molecule type" value="Genomic_DNA"/>
</dbReference>
<keyword evidence="1" id="KW-0812">Transmembrane</keyword>
<keyword evidence="1" id="KW-0472">Membrane</keyword>
<dbReference type="RefSeq" id="WP_149656071.1">
    <property type="nucleotide sequence ID" value="NZ_VTZN01000207.1"/>
</dbReference>
<evidence type="ECO:0000313" key="4">
    <source>
        <dbReference type="Proteomes" id="UP000324701"/>
    </source>
</evidence>
<reference evidence="3 4" key="1">
    <citation type="submission" date="2019-09" db="EMBL/GenBank/DDBJ databases">
        <title>Report of infection by Mycobacterium simiae a patient suffering from pulmonary tuberculosis.</title>
        <authorList>
            <person name="Mohanty P.S."/>
            <person name="Bansal A.K."/>
            <person name="Singh H."/>
            <person name="Sharma S."/>
            <person name="Patil S.A."/>
            <person name="Upadhaya P."/>
            <person name="Singh P.K."/>
            <person name="Kumar D."/>
            <person name="Kumar S."/>
            <person name="Singh R.K."/>
            <person name="Chaudhary B."/>
        </authorList>
    </citation>
    <scope>NUCLEOTIDE SEQUENCE [LARGE SCALE GENOMIC DNA]</scope>
    <source>
        <strain evidence="3 4">JAL-560-SIM</strain>
    </source>
</reference>
<dbReference type="InterPro" id="IPR036249">
    <property type="entry name" value="Thioredoxin-like_sf"/>
</dbReference>
<evidence type="ECO:0000313" key="3">
    <source>
        <dbReference type="EMBL" id="KAA1247116.1"/>
    </source>
</evidence>
<dbReference type="AlphaFoldDB" id="A0A5B1BFD4"/>
<sequence length="257" mass="27052">MADKNKRPPRIDLKSPDGKSGWLIQIGGTAFIVLFAVALVFYIVMSHQKKGGVAGPGDAIRVASSKLITQPGSGDPKTPKAVVSFYEDFLCPACGNFERAFEPTVSKLVDIGAIAADYTMVAILSSPRNQNYSARAAAAAYCVADESIDAFRRFHGALFSKDLQPSEVGTTFPDNAKLIEIAREAGAAGKVPDCINSGKYLSKVEGLAAAANVRATPTVKINGTEYEWSTPQALVAKIKEIVGDIPGIDAAAAAETS</sequence>
<feature type="domain" description="Thioredoxin-like fold" evidence="2">
    <location>
        <begin position="69"/>
        <end position="238"/>
    </location>
</feature>
<keyword evidence="1" id="KW-1133">Transmembrane helix</keyword>
<evidence type="ECO:0000256" key="1">
    <source>
        <dbReference type="SAM" id="Phobius"/>
    </source>
</evidence>
<accession>A0A5B1BFD4</accession>
<feature type="transmembrane region" description="Helical" evidence="1">
    <location>
        <begin position="22"/>
        <end position="44"/>
    </location>
</feature>
<evidence type="ECO:0000259" key="2">
    <source>
        <dbReference type="Pfam" id="PF13462"/>
    </source>
</evidence>
<dbReference type="SUPFAM" id="SSF52833">
    <property type="entry name" value="Thioredoxin-like"/>
    <property type="match status" value="1"/>
</dbReference>
<dbReference type="CDD" id="cd02972">
    <property type="entry name" value="DsbA_family"/>
    <property type="match status" value="1"/>
</dbReference>
<dbReference type="OrthoDB" id="117402at2"/>
<protein>
    <submittedName>
        <fullName evidence="3">DsbA family protein</fullName>
    </submittedName>
</protein>
<keyword evidence="4" id="KW-1185">Reference proteome</keyword>
<dbReference type="Proteomes" id="UP000324701">
    <property type="component" value="Unassembled WGS sequence"/>
</dbReference>
<dbReference type="Gene3D" id="3.40.30.10">
    <property type="entry name" value="Glutaredoxin"/>
    <property type="match status" value="1"/>
</dbReference>
<dbReference type="InterPro" id="IPR012336">
    <property type="entry name" value="Thioredoxin-like_fold"/>
</dbReference>
<organism evidence="3 4">
    <name type="scientific">Mycobacterium simiae</name>
    <name type="common">Mycobacterium habana</name>
    <dbReference type="NCBI Taxonomy" id="1784"/>
    <lineage>
        <taxon>Bacteria</taxon>
        <taxon>Bacillati</taxon>
        <taxon>Actinomycetota</taxon>
        <taxon>Actinomycetes</taxon>
        <taxon>Mycobacteriales</taxon>
        <taxon>Mycobacteriaceae</taxon>
        <taxon>Mycobacterium</taxon>
        <taxon>Mycobacterium simiae complex</taxon>
    </lineage>
</organism>
<dbReference type="Pfam" id="PF13462">
    <property type="entry name" value="Thioredoxin_4"/>
    <property type="match status" value="1"/>
</dbReference>
<comment type="caution">
    <text evidence="3">The sequence shown here is derived from an EMBL/GenBank/DDBJ whole genome shotgun (WGS) entry which is preliminary data.</text>
</comment>
<name>A0A5B1BFD4_MYCSI</name>